<dbReference type="Gene3D" id="3.40.50.150">
    <property type="entry name" value="Vaccinia Virus protein VP39"/>
    <property type="match status" value="1"/>
</dbReference>
<dbReference type="AlphaFoldDB" id="A0AAZ3SCX3"/>
<keyword evidence="1" id="KW-0489">Methyltransferase</keyword>
<reference evidence="5" key="2">
    <citation type="submission" date="2025-08" db="UniProtKB">
        <authorList>
            <consortium name="Ensembl"/>
        </authorList>
    </citation>
    <scope>IDENTIFICATION</scope>
</reference>
<evidence type="ECO:0000256" key="4">
    <source>
        <dbReference type="ARBA" id="ARBA00043988"/>
    </source>
</evidence>
<protein>
    <submittedName>
        <fullName evidence="5">Uncharacterized protein</fullName>
    </submittedName>
</protein>
<dbReference type="GO" id="GO:0005737">
    <property type="term" value="C:cytoplasm"/>
    <property type="evidence" value="ECO:0007669"/>
    <property type="project" value="TreeGrafter"/>
</dbReference>
<dbReference type="GO" id="GO:0005634">
    <property type="term" value="C:nucleus"/>
    <property type="evidence" value="ECO:0007669"/>
    <property type="project" value="TreeGrafter"/>
</dbReference>
<name>A0AAZ3SCX3_ONCTS</name>
<dbReference type="Proteomes" id="UP000694402">
    <property type="component" value="Unassembled WGS sequence"/>
</dbReference>
<organism evidence="5 6">
    <name type="scientific">Oncorhynchus tshawytscha</name>
    <name type="common">Chinook salmon</name>
    <name type="synonym">Salmo tshawytscha</name>
    <dbReference type="NCBI Taxonomy" id="74940"/>
    <lineage>
        <taxon>Eukaryota</taxon>
        <taxon>Metazoa</taxon>
        <taxon>Chordata</taxon>
        <taxon>Craniata</taxon>
        <taxon>Vertebrata</taxon>
        <taxon>Euteleostomi</taxon>
        <taxon>Actinopterygii</taxon>
        <taxon>Neopterygii</taxon>
        <taxon>Teleostei</taxon>
        <taxon>Protacanthopterygii</taxon>
        <taxon>Salmoniformes</taxon>
        <taxon>Salmonidae</taxon>
        <taxon>Salmoninae</taxon>
        <taxon>Oncorhynchus</taxon>
    </lineage>
</organism>
<reference evidence="5" key="3">
    <citation type="submission" date="2025-09" db="UniProtKB">
        <authorList>
            <consortium name="Ensembl"/>
        </authorList>
    </citation>
    <scope>IDENTIFICATION</scope>
</reference>
<evidence type="ECO:0000256" key="1">
    <source>
        <dbReference type="ARBA" id="ARBA00022603"/>
    </source>
</evidence>
<proteinExistence type="inferred from homology"/>
<reference evidence="6" key="1">
    <citation type="journal article" date="2018" name="PLoS ONE">
        <title>Chinook salmon (Oncorhynchus tshawytscha) genome and transcriptome.</title>
        <authorList>
            <person name="Christensen K.A."/>
            <person name="Leong J.S."/>
            <person name="Sakhrani D."/>
            <person name="Biagi C.A."/>
            <person name="Minkley D.R."/>
            <person name="Withler R.E."/>
            <person name="Rondeau E.B."/>
            <person name="Koop B.F."/>
            <person name="Devlin R.H."/>
        </authorList>
    </citation>
    <scope>NUCLEOTIDE SEQUENCE [LARGE SCALE GENOMIC DNA]</scope>
</reference>
<accession>A0AAZ3SCX3</accession>
<dbReference type="InterPro" id="IPR019410">
    <property type="entry name" value="Methyltransf_16"/>
</dbReference>
<sequence length="114" mass="12764">MHVWPCAVVLAHVWTHREELMHKTVKELGAGMSLPGVVAAKCGAQCLENCRHTCEENELPNVLQKVWGDILGSDIFYEPEGEKNTEAQFLDNLPREKICLSGPVHDCQSRSSKH</sequence>
<dbReference type="GO" id="GO:0032259">
    <property type="term" value="P:methylation"/>
    <property type="evidence" value="ECO:0007669"/>
    <property type="project" value="UniProtKB-KW"/>
</dbReference>
<evidence type="ECO:0000313" key="6">
    <source>
        <dbReference type="Proteomes" id="UP000694402"/>
    </source>
</evidence>
<dbReference type="Ensembl" id="ENSOTST00005116565.1">
    <property type="protein sequence ID" value="ENSOTSP00005151075.1"/>
    <property type="gene ID" value="ENSOTSG00005074348.1"/>
</dbReference>
<dbReference type="PANTHER" id="PTHR14614">
    <property type="entry name" value="HEPATOCELLULAR CARCINOMA-ASSOCIATED ANTIGEN"/>
    <property type="match status" value="1"/>
</dbReference>
<evidence type="ECO:0000256" key="3">
    <source>
        <dbReference type="ARBA" id="ARBA00022691"/>
    </source>
</evidence>
<keyword evidence="3" id="KW-0949">S-adenosyl-L-methionine</keyword>
<dbReference type="GeneTree" id="ENSGT01120000277385"/>
<dbReference type="PANTHER" id="PTHR14614:SF164">
    <property type="entry name" value="HISTONE-ARGININE METHYLTRANSFERASE METTL23"/>
    <property type="match status" value="1"/>
</dbReference>
<keyword evidence="6" id="KW-1185">Reference proteome</keyword>
<dbReference type="InterPro" id="IPR029063">
    <property type="entry name" value="SAM-dependent_MTases_sf"/>
</dbReference>
<keyword evidence="2" id="KW-0808">Transferase</keyword>
<comment type="similarity">
    <text evidence="4">Belongs to the methyltransferase superfamily. METTL23 family.</text>
</comment>
<dbReference type="GO" id="GO:0008168">
    <property type="term" value="F:methyltransferase activity"/>
    <property type="evidence" value="ECO:0007669"/>
    <property type="project" value="UniProtKB-KW"/>
</dbReference>
<evidence type="ECO:0000313" key="5">
    <source>
        <dbReference type="Ensembl" id="ENSOTSP00005151075.1"/>
    </source>
</evidence>
<evidence type="ECO:0000256" key="2">
    <source>
        <dbReference type="ARBA" id="ARBA00022679"/>
    </source>
</evidence>